<dbReference type="Proteomes" id="UP000674234">
    <property type="component" value="Unassembled WGS sequence"/>
</dbReference>
<dbReference type="InterPro" id="IPR014043">
    <property type="entry name" value="Acyl_transferase_dom"/>
</dbReference>
<accession>A0A941AGI0</accession>
<dbReference type="GO" id="GO:0005886">
    <property type="term" value="C:plasma membrane"/>
    <property type="evidence" value="ECO:0007669"/>
    <property type="project" value="TreeGrafter"/>
</dbReference>
<evidence type="ECO:0000256" key="3">
    <source>
        <dbReference type="SAM" id="MobiDB-lite"/>
    </source>
</evidence>
<name>A0A941AGI0_9ACTN</name>
<dbReference type="AlphaFoldDB" id="A0A941AGI0"/>
<dbReference type="SUPFAM" id="SSF52151">
    <property type="entry name" value="FabD/lysophospholipase-like"/>
    <property type="match status" value="1"/>
</dbReference>
<protein>
    <submittedName>
        <fullName evidence="5">Acyltransferase domain-containing protein</fullName>
    </submittedName>
</protein>
<dbReference type="SUPFAM" id="SSF55048">
    <property type="entry name" value="Probable ACP-binding domain of malonyl-CoA ACP transacylase"/>
    <property type="match status" value="1"/>
</dbReference>
<sequence>MTVTLLMFPGQGAQHPRMGWGLYGAEPRFTAALDEVLAAFDDGDALRRDWLSDDPRVPLDHVTRAQPLLFALDYALGRALTEHGVRPWVMLGHSVGEMAAAVLAGVFTLGDGVRLLQERVRLLAEAPPGGMLAVSATVAALDGTVTDEVVVAAVNAPRQTILAGPCEPLARVAERLRGDGVVCAALTAFHSPSLASVASAAVEGFAATPVRPPRVPLYSCYTAAPLTGEVAADPGYWAGHPVRPVLFWPALDAILSSRDDVVCVEAGPGQGLSTIARRHRSVRAGRGAVVPLLPARAGGPGADLAAFAAALARLTGDPRGDEPDRHLDHQRPAPSA</sequence>
<dbReference type="GO" id="GO:0071770">
    <property type="term" value="P:DIM/DIP cell wall layer assembly"/>
    <property type="evidence" value="ECO:0007669"/>
    <property type="project" value="TreeGrafter"/>
</dbReference>
<dbReference type="Gene3D" id="3.30.70.3290">
    <property type="match status" value="1"/>
</dbReference>
<dbReference type="Gene3D" id="3.40.366.10">
    <property type="entry name" value="Malonyl-Coenzyme A Acyl Carrier Protein, domain 2"/>
    <property type="match status" value="1"/>
</dbReference>
<organism evidence="5 6">
    <name type="scientific">Microbispora oryzae</name>
    <dbReference type="NCBI Taxonomy" id="2806554"/>
    <lineage>
        <taxon>Bacteria</taxon>
        <taxon>Bacillati</taxon>
        <taxon>Actinomycetota</taxon>
        <taxon>Actinomycetes</taxon>
        <taxon>Streptosporangiales</taxon>
        <taxon>Streptosporangiaceae</taxon>
        <taxon>Microbispora</taxon>
    </lineage>
</organism>
<comment type="caution">
    <text evidence="5">The sequence shown here is derived from an EMBL/GenBank/DDBJ whole genome shotgun (WGS) entry which is preliminary data.</text>
</comment>
<keyword evidence="6" id="KW-1185">Reference proteome</keyword>
<dbReference type="Gene3D" id="3.30.70.250">
    <property type="entry name" value="Malonyl-CoA ACP transacylase, ACP-binding"/>
    <property type="match status" value="1"/>
</dbReference>
<keyword evidence="2" id="KW-0597">Phosphoprotein</keyword>
<evidence type="ECO:0000256" key="1">
    <source>
        <dbReference type="ARBA" id="ARBA00022450"/>
    </source>
</evidence>
<reference evidence="5" key="1">
    <citation type="submission" date="2021-02" db="EMBL/GenBank/DDBJ databases">
        <title>Draft genome sequence of Microbispora sp. RL4-1S isolated from rice leaves in Thailand.</title>
        <authorList>
            <person name="Muangham S."/>
            <person name="Duangmal K."/>
        </authorList>
    </citation>
    <scope>NUCLEOTIDE SEQUENCE</scope>
    <source>
        <strain evidence="5">RL4-1S</strain>
    </source>
</reference>
<dbReference type="GO" id="GO:0004312">
    <property type="term" value="F:fatty acid synthase activity"/>
    <property type="evidence" value="ECO:0007669"/>
    <property type="project" value="TreeGrafter"/>
</dbReference>
<dbReference type="PANTHER" id="PTHR43775">
    <property type="entry name" value="FATTY ACID SYNTHASE"/>
    <property type="match status" value="1"/>
</dbReference>
<keyword evidence="1" id="KW-0596">Phosphopantetheine</keyword>
<dbReference type="InterPro" id="IPR016035">
    <property type="entry name" value="Acyl_Trfase/lysoPLipase"/>
</dbReference>
<dbReference type="GO" id="GO:0006633">
    <property type="term" value="P:fatty acid biosynthetic process"/>
    <property type="evidence" value="ECO:0007669"/>
    <property type="project" value="TreeGrafter"/>
</dbReference>
<feature type="domain" description="Malonyl-CoA:ACP transacylase (MAT)" evidence="4">
    <location>
        <begin position="7"/>
        <end position="297"/>
    </location>
</feature>
<keyword evidence="5" id="KW-0808">Transferase</keyword>
<dbReference type="SMART" id="SM00827">
    <property type="entry name" value="PKS_AT"/>
    <property type="match status" value="1"/>
</dbReference>
<dbReference type="InterPro" id="IPR001227">
    <property type="entry name" value="Ac_transferase_dom_sf"/>
</dbReference>
<dbReference type="EMBL" id="JAFCNB010000002">
    <property type="protein sequence ID" value="MBP2702955.1"/>
    <property type="molecule type" value="Genomic_DNA"/>
</dbReference>
<dbReference type="PANTHER" id="PTHR43775:SF37">
    <property type="entry name" value="SI:DKEY-61P9.11"/>
    <property type="match status" value="1"/>
</dbReference>
<gene>
    <name evidence="5" type="ORF">JOL79_03955</name>
</gene>
<dbReference type="InterPro" id="IPR050091">
    <property type="entry name" value="PKS_NRPS_Biosynth_Enz"/>
</dbReference>
<dbReference type="GO" id="GO:0005737">
    <property type="term" value="C:cytoplasm"/>
    <property type="evidence" value="ECO:0007669"/>
    <property type="project" value="TreeGrafter"/>
</dbReference>
<feature type="region of interest" description="Disordered" evidence="3">
    <location>
        <begin position="315"/>
        <end position="336"/>
    </location>
</feature>
<proteinExistence type="predicted"/>
<feature type="compositionally biased region" description="Basic and acidic residues" evidence="3">
    <location>
        <begin position="316"/>
        <end position="336"/>
    </location>
</feature>
<dbReference type="InterPro" id="IPR016036">
    <property type="entry name" value="Malonyl_transacylase_ACP-bd"/>
</dbReference>
<evidence type="ECO:0000313" key="6">
    <source>
        <dbReference type="Proteomes" id="UP000674234"/>
    </source>
</evidence>
<keyword evidence="5" id="KW-0012">Acyltransferase</keyword>
<evidence type="ECO:0000313" key="5">
    <source>
        <dbReference type="EMBL" id="MBP2702955.1"/>
    </source>
</evidence>
<dbReference type="Pfam" id="PF00698">
    <property type="entry name" value="Acyl_transf_1"/>
    <property type="match status" value="1"/>
</dbReference>
<evidence type="ECO:0000256" key="2">
    <source>
        <dbReference type="ARBA" id="ARBA00022553"/>
    </source>
</evidence>
<dbReference type="RefSeq" id="WP_210154276.1">
    <property type="nucleotide sequence ID" value="NZ_JAFCNB010000002.1"/>
</dbReference>
<evidence type="ECO:0000259" key="4">
    <source>
        <dbReference type="SMART" id="SM00827"/>
    </source>
</evidence>